<accession>A0A0L1JM95</accession>
<proteinExistence type="predicted"/>
<dbReference type="OrthoDB" id="9811616at2"/>
<keyword evidence="2" id="KW-1185">Reference proteome</keyword>
<evidence type="ECO:0000313" key="2">
    <source>
        <dbReference type="Proteomes" id="UP000036938"/>
    </source>
</evidence>
<dbReference type="InterPro" id="IPR008990">
    <property type="entry name" value="Elect_transpt_acc-like_dom_sf"/>
</dbReference>
<dbReference type="InterPro" id="IPR023808">
    <property type="entry name" value="Nitrile_Hydratase_acc_put"/>
</dbReference>
<evidence type="ECO:0000313" key="1">
    <source>
        <dbReference type="EMBL" id="KNG92879.1"/>
    </source>
</evidence>
<sequence length="103" mass="10925">MTAPPGFDAPWQAQLYAVTRALEGEGLFTAAEWSDALGAALDEARADGPVDGGPGYWLAWMAALEGLLRQRSGIEAAEIAEKVTAWRAAYLSTPHGQPVRLDG</sequence>
<organism evidence="1 2">
    <name type="scientific">Pseudaestuariivita atlantica</name>
    <dbReference type="NCBI Taxonomy" id="1317121"/>
    <lineage>
        <taxon>Bacteria</taxon>
        <taxon>Pseudomonadati</taxon>
        <taxon>Pseudomonadota</taxon>
        <taxon>Alphaproteobacteria</taxon>
        <taxon>Rhodobacterales</taxon>
        <taxon>Paracoccaceae</taxon>
        <taxon>Pseudaestuariivita</taxon>
    </lineage>
</organism>
<comment type="caution">
    <text evidence="1">The sequence shown here is derived from an EMBL/GenBank/DDBJ whole genome shotgun (WGS) entry which is preliminary data.</text>
</comment>
<dbReference type="EMBL" id="AQQZ01000007">
    <property type="protein sequence ID" value="KNG92879.1"/>
    <property type="molecule type" value="Genomic_DNA"/>
</dbReference>
<dbReference type="STRING" id="1317121.ATO11_15595"/>
<reference evidence="1 2" key="1">
    <citation type="journal article" date="2015" name="Int. J. Syst. Evol. Microbiol.">
        <title>Aestuariivita atlantica sp. nov., isolated from deep sea sediment of the Atlantic Ocean.</title>
        <authorList>
            <person name="Li G."/>
            <person name="Lai Q."/>
            <person name="Du Y."/>
            <person name="Liu X."/>
            <person name="Sun F."/>
            <person name="Shao Z."/>
        </authorList>
    </citation>
    <scope>NUCLEOTIDE SEQUENCE [LARGE SCALE GENOMIC DNA]</scope>
    <source>
        <strain evidence="1 2">22II-S11-z3</strain>
    </source>
</reference>
<dbReference type="NCBIfam" id="TIGR03889">
    <property type="entry name" value="nitrile_acc"/>
    <property type="match status" value="1"/>
</dbReference>
<protein>
    <recommendedName>
        <fullName evidence="3">Nitrile hydratase</fullName>
    </recommendedName>
</protein>
<dbReference type="RefSeq" id="WP_050531832.1">
    <property type="nucleotide sequence ID" value="NZ_AQQZ01000007.1"/>
</dbReference>
<evidence type="ECO:0008006" key="3">
    <source>
        <dbReference type="Google" id="ProtNLM"/>
    </source>
</evidence>
<dbReference type="AlphaFoldDB" id="A0A0L1JM95"/>
<name>A0A0L1JM95_9RHOB</name>
<dbReference type="Gene3D" id="1.10.472.20">
    <property type="entry name" value="Nitrile hydratase, beta subunit"/>
    <property type="match status" value="1"/>
</dbReference>
<dbReference type="SUPFAM" id="SSF50090">
    <property type="entry name" value="Electron transport accessory proteins"/>
    <property type="match status" value="1"/>
</dbReference>
<dbReference type="Proteomes" id="UP000036938">
    <property type="component" value="Unassembled WGS sequence"/>
</dbReference>
<dbReference type="InterPro" id="IPR042262">
    <property type="entry name" value="CN_hydtase_beta_C"/>
</dbReference>
<gene>
    <name evidence="1" type="ORF">ATO11_15595</name>
</gene>